<dbReference type="PANTHER" id="PTHR11905">
    <property type="entry name" value="ADAM A DISINTEGRIN AND METALLOPROTEASE DOMAIN"/>
    <property type="match status" value="1"/>
</dbReference>
<dbReference type="GO" id="GO:0046872">
    <property type="term" value="F:metal ion binding"/>
    <property type="evidence" value="ECO:0007669"/>
    <property type="project" value="UniProtKB-KW"/>
</dbReference>
<dbReference type="EMBL" id="JAHQIW010000778">
    <property type="protein sequence ID" value="KAJ1349953.1"/>
    <property type="molecule type" value="Genomic_DNA"/>
</dbReference>
<keyword evidence="2" id="KW-1133">Transmembrane helix</keyword>
<accession>A0AAD5M4U9</accession>
<name>A0AAD5M4U9_PARTN</name>
<comment type="caution">
    <text evidence="4">The sequence shown here is derived from an EMBL/GenBank/DDBJ whole genome shotgun (WGS) entry which is preliminary data.</text>
</comment>
<dbReference type="Gene3D" id="3.40.390.10">
    <property type="entry name" value="Collagenase (Catalytic Domain)"/>
    <property type="match status" value="1"/>
</dbReference>
<dbReference type="AlphaFoldDB" id="A0AAD5M4U9"/>
<dbReference type="InterPro" id="IPR001590">
    <property type="entry name" value="Peptidase_M12B"/>
</dbReference>
<organism evidence="4 5">
    <name type="scientific">Parelaphostrongylus tenuis</name>
    <name type="common">Meningeal worm</name>
    <dbReference type="NCBI Taxonomy" id="148309"/>
    <lineage>
        <taxon>Eukaryota</taxon>
        <taxon>Metazoa</taxon>
        <taxon>Ecdysozoa</taxon>
        <taxon>Nematoda</taxon>
        <taxon>Chromadorea</taxon>
        <taxon>Rhabditida</taxon>
        <taxon>Rhabditina</taxon>
        <taxon>Rhabditomorpha</taxon>
        <taxon>Strongyloidea</taxon>
        <taxon>Metastrongylidae</taxon>
        <taxon>Parelaphostrongylus</taxon>
    </lineage>
</organism>
<dbReference type="Gene3D" id="4.10.70.10">
    <property type="entry name" value="Disintegrin domain"/>
    <property type="match status" value="1"/>
</dbReference>
<keyword evidence="2" id="KW-0472">Membrane</keyword>
<evidence type="ECO:0000256" key="2">
    <source>
        <dbReference type="SAM" id="Phobius"/>
    </source>
</evidence>
<protein>
    <recommendedName>
        <fullName evidence="3">Peptidase M12B domain-containing protein</fullName>
    </recommendedName>
</protein>
<evidence type="ECO:0000256" key="1">
    <source>
        <dbReference type="PROSITE-ProRule" id="PRU00276"/>
    </source>
</evidence>
<dbReference type="Pfam" id="PF01421">
    <property type="entry name" value="Reprolysin"/>
    <property type="match status" value="1"/>
</dbReference>
<keyword evidence="2" id="KW-0812">Transmembrane</keyword>
<feature type="transmembrane region" description="Helical" evidence="2">
    <location>
        <begin position="325"/>
        <end position="349"/>
    </location>
</feature>
<keyword evidence="1" id="KW-0479">Metal-binding</keyword>
<dbReference type="GO" id="GO:0004222">
    <property type="term" value="F:metalloendopeptidase activity"/>
    <property type="evidence" value="ECO:0007669"/>
    <property type="project" value="InterPro"/>
</dbReference>
<feature type="binding site" evidence="1">
    <location>
        <position position="223"/>
    </location>
    <ligand>
        <name>Zn(2+)</name>
        <dbReference type="ChEBI" id="CHEBI:29105"/>
        <note>catalytic</note>
    </ligand>
</feature>
<keyword evidence="5" id="KW-1185">Reference proteome</keyword>
<proteinExistence type="predicted"/>
<feature type="active site" evidence="1">
    <location>
        <position position="224"/>
    </location>
</feature>
<evidence type="ECO:0000313" key="4">
    <source>
        <dbReference type="EMBL" id="KAJ1349953.1"/>
    </source>
</evidence>
<evidence type="ECO:0000313" key="5">
    <source>
        <dbReference type="Proteomes" id="UP001196413"/>
    </source>
</evidence>
<keyword evidence="1" id="KW-0862">Zinc</keyword>
<dbReference type="PANTHER" id="PTHR11905:SF238">
    <property type="entry name" value="PEPTIDASE M12B DOMAIN-CONTAINING PROTEIN-RELATED"/>
    <property type="match status" value="1"/>
</dbReference>
<comment type="caution">
    <text evidence="1">Lacks conserved residue(s) required for the propagation of feature annotation.</text>
</comment>
<dbReference type="InterPro" id="IPR036436">
    <property type="entry name" value="Disintegrin_dom_sf"/>
</dbReference>
<dbReference type="SUPFAM" id="SSF55486">
    <property type="entry name" value="Metalloproteases ('zincins'), catalytic domain"/>
    <property type="match status" value="1"/>
</dbReference>
<dbReference type="Proteomes" id="UP001196413">
    <property type="component" value="Unassembled WGS sequence"/>
</dbReference>
<dbReference type="PROSITE" id="PS50215">
    <property type="entry name" value="ADAM_MEPRO"/>
    <property type="match status" value="1"/>
</dbReference>
<feature type="domain" description="Peptidase M12B" evidence="3">
    <location>
        <begin position="161"/>
        <end position="250"/>
    </location>
</feature>
<sequence>MPVAAGSGDLRVLAWRLRIPKIKLHSELVNYYLETEYDAARLLSREDENAIQILKTFILPVLLVILSLQICIPLNHDTTTRIDAKTTHELIVQDQKLRFPRVKENGFLRSTGSLPDWSDVKRKSPYYIEVLLAVDAAVYTFQLDIRLTIVDVVPIHGYNITLEQFMDWKQTTEQLATHDLAILLRYRYEGGVAYVNGVCKQTAVGITGFYPEAPFEYASVFFHELSHLLGLSHTATADCYCPKKKYGTCLRIDGFDNECSAQALVDLLPSVGCLVKPLKLPPTVLALCGNGIVEGDEDCDCGPVRYCFNALCEPLTCRFILAKQYLHTVLAFGTALTICGIIILIKHTVSCSTGSKRRSSRKMSLSLLPHKPMLYCSNSSPFKLTSPHIDVKKFLTTSMISSSPITLPMANVVNTPNQPTRKPRILLTLDSEIPVPVEPSEYVAMNPPKTLRI</sequence>
<feature type="binding site" evidence="1">
    <location>
        <position position="227"/>
    </location>
    <ligand>
        <name>Zn(2+)</name>
        <dbReference type="ChEBI" id="CHEBI:29105"/>
        <note>catalytic</note>
    </ligand>
</feature>
<feature type="binding site" evidence="1">
    <location>
        <position position="233"/>
    </location>
    <ligand>
        <name>Zn(2+)</name>
        <dbReference type="ChEBI" id="CHEBI:29105"/>
        <note>catalytic</note>
    </ligand>
</feature>
<gene>
    <name evidence="4" type="ORF">KIN20_005638</name>
</gene>
<evidence type="ECO:0000259" key="3">
    <source>
        <dbReference type="PROSITE" id="PS50215"/>
    </source>
</evidence>
<dbReference type="InterPro" id="IPR024079">
    <property type="entry name" value="MetalloPept_cat_dom_sf"/>
</dbReference>
<dbReference type="GO" id="GO:0006509">
    <property type="term" value="P:membrane protein ectodomain proteolysis"/>
    <property type="evidence" value="ECO:0007669"/>
    <property type="project" value="TreeGrafter"/>
</dbReference>
<reference evidence="4" key="1">
    <citation type="submission" date="2021-06" db="EMBL/GenBank/DDBJ databases">
        <title>Parelaphostrongylus tenuis whole genome reference sequence.</title>
        <authorList>
            <person name="Garwood T.J."/>
            <person name="Larsen P.A."/>
            <person name="Fountain-Jones N.M."/>
            <person name="Garbe J.R."/>
            <person name="Macchietto M.G."/>
            <person name="Kania S.A."/>
            <person name="Gerhold R.W."/>
            <person name="Richards J.E."/>
            <person name="Wolf T.M."/>
        </authorList>
    </citation>
    <scope>NUCLEOTIDE SEQUENCE</scope>
    <source>
        <strain evidence="4">MNPRO001-30</strain>
        <tissue evidence="4">Meninges</tissue>
    </source>
</reference>